<dbReference type="InterPro" id="IPR058792">
    <property type="entry name" value="Beta-barrel_RND_2"/>
</dbReference>
<comment type="similarity">
    <text evidence="1">Belongs to the membrane fusion protein (MFP) (TC 8.A.1) family.</text>
</comment>
<evidence type="ECO:0000313" key="6">
    <source>
        <dbReference type="Proteomes" id="UP000036951"/>
    </source>
</evidence>
<evidence type="ECO:0008006" key="7">
    <source>
        <dbReference type="Google" id="ProtNLM"/>
    </source>
</evidence>
<dbReference type="Gene3D" id="2.40.50.100">
    <property type="match status" value="1"/>
</dbReference>
<protein>
    <recommendedName>
        <fullName evidence="7">RND transporter</fullName>
    </recommendedName>
</protein>
<feature type="domain" description="YknX-like C-terminal permuted SH3-like" evidence="4">
    <location>
        <begin position="272"/>
        <end position="339"/>
    </location>
</feature>
<dbReference type="RefSeq" id="WP_021853579.1">
    <property type="nucleotide sequence ID" value="NZ_DAWBWQ010000132.1"/>
</dbReference>
<accession>A0A8E1UQK5</accession>
<name>A0A8E1UQK5_9BACT</name>
<evidence type="ECO:0000313" key="5">
    <source>
        <dbReference type="EMBL" id="KOO68044.1"/>
    </source>
</evidence>
<feature type="domain" description="CusB-like beta-barrel" evidence="3">
    <location>
        <begin position="192"/>
        <end position="261"/>
    </location>
</feature>
<dbReference type="GO" id="GO:1990281">
    <property type="term" value="C:efflux pump complex"/>
    <property type="evidence" value="ECO:0007669"/>
    <property type="project" value="TreeGrafter"/>
</dbReference>
<organism evidence="5 6">
    <name type="scientific">Xylanibacter rarus</name>
    <dbReference type="NCBI Taxonomy" id="1676614"/>
    <lineage>
        <taxon>Bacteria</taxon>
        <taxon>Pseudomonadati</taxon>
        <taxon>Bacteroidota</taxon>
        <taxon>Bacteroidia</taxon>
        <taxon>Bacteroidales</taxon>
        <taxon>Prevotellaceae</taxon>
        <taxon>Xylanibacter</taxon>
    </lineage>
</organism>
<dbReference type="GO" id="GO:0015562">
    <property type="term" value="F:efflux transmembrane transporter activity"/>
    <property type="evidence" value="ECO:0007669"/>
    <property type="project" value="TreeGrafter"/>
</dbReference>
<sequence>MNKASYLAILALSVVLLASCSGKEKAREVMPVKVKTEKAEPVPVSGSQEFSGTVEASDDAALSFASGGTVTKVYVSVGDMVKKGALIAEVDPVSVRNAYNAAKAVREQAEDAFRRMKQLHDEGSLTEMQWIEVQSKLRQAVSTENIARKSLTDCRLYAPYSGYVAEKLVEAGQNAAPGMPVIKLVSINKVKIKIAVPEDEMSGIKVGQSALVRVPALQNMSCSGRVAEKGVAADPLSRSYEVKIEVSNSGHKLLPGMVCEAYVGDNLSATAVALPANVILIDTDNRTFVWTAVGGKAHKTYVEVGESVGSRVVINSGISAGDKVIVGGQQKVSEGTKIAEL</sequence>
<dbReference type="Pfam" id="PF25954">
    <property type="entry name" value="Beta-barrel_RND_2"/>
    <property type="match status" value="1"/>
</dbReference>
<feature type="signal peptide" evidence="2">
    <location>
        <begin position="1"/>
        <end position="26"/>
    </location>
</feature>
<dbReference type="AlphaFoldDB" id="A0A8E1UQK5"/>
<evidence type="ECO:0000259" key="3">
    <source>
        <dbReference type="Pfam" id="PF25954"/>
    </source>
</evidence>
<dbReference type="SUPFAM" id="SSF111369">
    <property type="entry name" value="HlyD-like secretion proteins"/>
    <property type="match status" value="1"/>
</dbReference>
<dbReference type="OrthoDB" id="9798190at2"/>
<gene>
    <name evidence="5" type="ORF">ACU52_10045</name>
</gene>
<dbReference type="Gene3D" id="2.40.30.170">
    <property type="match status" value="1"/>
</dbReference>
<reference evidence="5 6" key="1">
    <citation type="submission" date="2015-06" db="EMBL/GenBank/DDBJ databases">
        <title>Prevotella sp. 109, sp. nov., a novel member of the family Prevotellaceae isolated from human faeces.</title>
        <authorList>
            <person name="Shkoporov A.N."/>
            <person name="Chaplin A.V."/>
            <person name="Kafarskaia L.I."/>
            <person name="Efimov B.A."/>
        </authorList>
    </citation>
    <scope>NUCLEOTIDE SEQUENCE [LARGE SCALE GENOMIC DNA]</scope>
    <source>
        <strain evidence="5 6">109</strain>
    </source>
</reference>
<dbReference type="PANTHER" id="PTHR30469">
    <property type="entry name" value="MULTIDRUG RESISTANCE PROTEIN MDTA"/>
    <property type="match status" value="1"/>
</dbReference>
<dbReference type="EMBL" id="LFQU01000019">
    <property type="protein sequence ID" value="KOO68044.1"/>
    <property type="molecule type" value="Genomic_DNA"/>
</dbReference>
<dbReference type="Pfam" id="PF25989">
    <property type="entry name" value="YknX_C"/>
    <property type="match status" value="1"/>
</dbReference>
<evidence type="ECO:0000256" key="1">
    <source>
        <dbReference type="ARBA" id="ARBA00009477"/>
    </source>
</evidence>
<comment type="caution">
    <text evidence="5">The sequence shown here is derived from an EMBL/GenBank/DDBJ whole genome shotgun (WGS) entry which is preliminary data.</text>
</comment>
<dbReference type="Gene3D" id="2.40.420.20">
    <property type="match status" value="1"/>
</dbReference>
<dbReference type="InterPro" id="IPR006143">
    <property type="entry name" value="RND_pump_MFP"/>
</dbReference>
<evidence type="ECO:0000259" key="4">
    <source>
        <dbReference type="Pfam" id="PF25989"/>
    </source>
</evidence>
<evidence type="ECO:0000256" key="2">
    <source>
        <dbReference type="SAM" id="SignalP"/>
    </source>
</evidence>
<dbReference type="InterPro" id="IPR058637">
    <property type="entry name" value="YknX-like_C"/>
</dbReference>
<proteinExistence type="inferred from homology"/>
<feature type="chain" id="PRO_5034393881" description="RND transporter" evidence="2">
    <location>
        <begin position="27"/>
        <end position="341"/>
    </location>
</feature>
<keyword evidence="6" id="KW-1185">Reference proteome</keyword>
<dbReference type="Proteomes" id="UP000036951">
    <property type="component" value="Unassembled WGS sequence"/>
</dbReference>
<dbReference type="NCBIfam" id="TIGR01730">
    <property type="entry name" value="RND_mfp"/>
    <property type="match status" value="1"/>
</dbReference>
<dbReference type="PROSITE" id="PS51257">
    <property type="entry name" value="PROKAR_LIPOPROTEIN"/>
    <property type="match status" value="1"/>
</dbReference>
<keyword evidence="2" id="KW-0732">Signal</keyword>